<dbReference type="EMBL" id="GISG01205276">
    <property type="protein sequence ID" value="MBA4659845.1"/>
    <property type="molecule type" value="Transcribed_RNA"/>
</dbReference>
<proteinExistence type="predicted"/>
<name>A0A7C9EAT4_OPUST</name>
<reference evidence="1" key="1">
    <citation type="journal article" date="2013" name="J. Plant Res.">
        <title>Effect of fungi and light on seed germination of three Opuntia species from semiarid lands of central Mexico.</title>
        <authorList>
            <person name="Delgado-Sanchez P."/>
            <person name="Jimenez-Bremont J.F."/>
            <person name="Guerrero-Gonzalez Mde L."/>
            <person name="Flores J."/>
        </authorList>
    </citation>
    <scope>NUCLEOTIDE SEQUENCE</scope>
    <source>
        <tissue evidence="1">Cladode</tissue>
    </source>
</reference>
<dbReference type="AlphaFoldDB" id="A0A7C9EAT4"/>
<reference evidence="1" key="2">
    <citation type="submission" date="2020-07" db="EMBL/GenBank/DDBJ databases">
        <authorList>
            <person name="Vera ALvarez R."/>
            <person name="Arias-Moreno D.M."/>
            <person name="Jimenez-Jacinto V."/>
            <person name="Jimenez-Bremont J.F."/>
            <person name="Swaminathan K."/>
            <person name="Moose S.P."/>
            <person name="Guerrero-Gonzalez M.L."/>
            <person name="Marino-Ramirez L."/>
            <person name="Landsman D."/>
            <person name="Rodriguez-Kessler M."/>
            <person name="Delgado-Sanchez P."/>
        </authorList>
    </citation>
    <scope>NUCLEOTIDE SEQUENCE</scope>
    <source>
        <tissue evidence="1">Cladode</tissue>
    </source>
</reference>
<evidence type="ECO:0000313" key="1">
    <source>
        <dbReference type="EMBL" id="MBA4659845.1"/>
    </source>
</evidence>
<organism evidence="1">
    <name type="scientific">Opuntia streptacantha</name>
    <name type="common">Prickly pear cactus</name>
    <name type="synonym">Opuntia cardona</name>
    <dbReference type="NCBI Taxonomy" id="393608"/>
    <lineage>
        <taxon>Eukaryota</taxon>
        <taxon>Viridiplantae</taxon>
        <taxon>Streptophyta</taxon>
        <taxon>Embryophyta</taxon>
        <taxon>Tracheophyta</taxon>
        <taxon>Spermatophyta</taxon>
        <taxon>Magnoliopsida</taxon>
        <taxon>eudicotyledons</taxon>
        <taxon>Gunneridae</taxon>
        <taxon>Pentapetalae</taxon>
        <taxon>Caryophyllales</taxon>
        <taxon>Cactineae</taxon>
        <taxon>Cactaceae</taxon>
        <taxon>Opuntioideae</taxon>
        <taxon>Opuntia</taxon>
    </lineage>
</organism>
<accession>A0A7C9EAT4</accession>
<sequence>MSHTSLISSSTSHIIPGLPPRKIYRCMLSSLGIHPLHQNTVSNHESLIIVECSFVPREFHPKRTHHWDTSCICLPKQCVEIWEQHISVVNCIPHERCVALSKQPRFPSFCVMMSMPTEERVVGTQLIPAHQQLRLRVTKKSTNISTRKTNPSESHRQYHGNRYPKVLPFCCIISCPHSPISLTPSKESS</sequence>
<protein>
    <submittedName>
        <fullName evidence="1">Uncharacterized protein</fullName>
    </submittedName>
</protein>